<keyword evidence="5" id="KW-0812">Transmembrane</keyword>
<dbReference type="SUPFAM" id="SSF53067">
    <property type="entry name" value="Actin-like ATPase domain"/>
    <property type="match status" value="2"/>
</dbReference>
<sequence>MGYQLAVDLGTSHLAAAYGRKDRIAPLPLGEAGPVVPASLGWASAPVVAEEAERLAATDPRSVLRALKRRLGDPTPLPFGDERHSVESLLGRLLRHALDRGERFHGAAPESLVLTHPASWGPYRRRALTEAGRLAGAPEVHLVGEAHAAAEEFHARRPVREDQFVAVYDLGGGMFDAALLRRTPVGFALVGTPEGYENIGGTDFDDAVLRYVTERVGGATLDGLDLADPAAAAAMERLRRDCVRAKEALASRPEVMIPVSLPGRRMEVPLDRPTFEALVEEPVGATVEALGKVLEGAQEGQLAAVLLVGGSTLMPLVPRAITGGLGVSPALLDTSPHGKHSVALGAVLSLHAPGAPAATLLDTPAAGSSDGAEGDQVAGAPDAGARAAADPPSAVPVKVLLAGVLLVALALITVIAVRAVIAVT</sequence>
<keyword evidence="5" id="KW-0472">Membrane</keyword>
<reference evidence="7" key="1">
    <citation type="journal article" date="2019" name="Int. J. Syst. Evol. Microbiol.">
        <title>The Global Catalogue of Microorganisms (GCM) 10K type strain sequencing project: providing services to taxonomists for standard genome sequencing and annotation.</title>
        <authorList>
            <consortium name="The Broad Institute Genomics Platform"/>
            <consortium name="The Broad Institute Genome Sequencing Center for Infectious Disease"/>
            <person name="Wu L."/>
            <person name="Ma J."/>
        </authorList>
    </citation>
    <scope>NUCLEOTIDE SEQUENCE [LARGE SCALE GENOMIC DNA]</scope>
    <source>
        <strain evidence="7">JCM 18303</strain>
    </source>
</reference>
<comment type="caution">
    <text evidence="6">The sequence shown here is derived from an EMBL/GenBank/DDBJ whole genome shotgun (WGS) entry which is preliminary data.</text>
</comment>
<dbReference type="PANTHER" id="PTHR42749:SF1">
    <property type="entry name" value="CELL SHAPE-DETERMINING PROTEIN MREB"/>
    <property type="match status" value="1"/>
</dbReference>
<evidence type="ECO:0000313" key="7">
    <source>
        <dbReference type="Proteomes" id="UP001428817"/>
    </source>
</evidence>
<keyword evidence="5" id="KW-1133">Transmembrane helix</keyword>
<keyword evidence="7" id="KW-1185">Reference proteome</keyword>
<dbReference type="InterPro" id="IPR043129">
    <property type="entry name" value="ATPase_NBD"/>
</dbReference>
<gene>
    <name evidence="6" type="ORF">GCM10023321_77060</name>
</gene>
<dbReference type="Gene3D" id="3.30.420.40">
    <property type="match status" value="2"/>
</dbReference>
<dbReference type="EMBL" id="BAABJP010000058">
    <property type="protein sequence ID" value="GAA5174062.1"/>
    <property type="molecule type" value="Genomic_DNA"/>
</dbReference>
<dbReference type="InterPro" id="IPR013126">
    <property type="entry name" value="Hsp_70_fam"/>
</dbReference>
<feature type="region of interest" description="Disordered" evidence="4">
    <location>
        <begin position="361"/>
        <end position="385"/>
    </location>
</feature>
<evidence type="ECO:0000313" key="6">
    <source>
        <dbReference type="EMBL" id="GAA5174062.1"/>
    </source>
</evidence>
<keyword evidence="3" id="KW-0143">Chaperone</keyword>
<keyword evidence="2" id="KW-0067">ATP-binding</keyword>
<evidence type="ECO:0000256" key="1">
    <source>
        <dbReference type="ARBA" id="ARBA00022741"/>
    </source>
</evidence>
<evidence type="ECO:0008006" key="8">
    <source>
        <dbReference type="Google" id="ProtNLM"/>
    </source>
</evidence>
<dbReference type="RefSeq" id="WP_185059919.1">
    <property type="nucleotide sequence ID" value="NZ_BAABJP010000058.1"/>
</dbReference>
<dbReference type="Gene3D" id="3.90.640.10">
    <property type="entry name" value="Actin, Chain A, domain 4"/>
    <property type="match status" value="1"/>
</dbReference>
<accession>A0ABP9RAG4</accession>
<evidence type="ECO:0000256" key="5">
    <source>
        <dbReference type="SAM" id="Phobius"/>
    </source>
</evidence>
<dbReference type="PANTHER" id="PTHR42749">
    <property type="entry name" value="CELL SHAPE-DETERMINING PROTEIN MREB"/>
    <property type="match status" value="1"/>
</dbReference>
<dbReference type="Proteomes" id="UP001428817">
    <property type="component" value="Unassembled WGS sequence"/>
</dbReference>
<organism evidence="6 7">
    <name type="scientific">Pseudonocardia eucalypti</name>
    <dbReference type="NCBI Taxonomy" id="648755"/>
    <lineage>
        <taxon>Bacteria</taxon>
        <taxon>Bacillati</taxon>
        <taxon>Actinomycetota</taxon>
        <taxon>Actinomycetes</taxon>
        <taxon>Pseudonocardiales</taxon>
        <taxon>Pseudonocardiaceae</taxon>
        <taxon>Pseudonocardia</taxon>
    </lineage>
</organism>
<dbReference type="PRINTS" id="PR00301">
    <property type="entry name" value="HEATSHOCK70"/>
</dbReference>
<protein>
    <recommendedName>
        <fullName evidence="8">Hsp70 protein</fullName>
    </recommendedName>
</protein>
<dbReference type="Pfam" id="PF00012">
    <property type="entry name" value="HSP70"/>
    <property type="match status" value="1"/>
</dbReference>
<evidence type="ECO:0000256" key="3">
    <source>
        <dbReference type="ARBA" id="ARBA00023186"/>
    </source>
</evidence>
<evidence type="ECO:0000256" key="2">
    <source>
        <dbReference type="ARBA" id="ARBA00022840"/>
    </source>
</evidence>
<keyword evidence="1" id="KW-0547">Nucleotide-binding</keyword>
<proteinExistence type="predicted"/>
<evidence type="ECO:0000256" key="4">
    <source>
        <dbReference type="SAM" id="MobiDB-lite"/>
    </source>
</evidence>
<feature type="transmembrane region" description="Helical" evidence="5">
    <location>
        <begin position="399"/>
        <end position="421"/>
    </location>
</feature>
<name>A0ABP9RAG4_9PSEU</name>